<keyword evidence="3" id="KW-1185">Reference proteome</keyword>
<reference evidence="2 3" key="1">
    <citation type="submission" date="2023-12" db="EMBL/GenBank/DDBJ databases">
        <title>Novel species of the genus Arcicella isolated from rivers.</title>
        <authorList>
            <person name="Lu H."/>
        </authorList>
    </citation>
    <scope>NUCLEOTIDE SEQUENCE [LARGE SCALE GENOMIC DNA]</scope>
    <source>
        <strain evidence="2 3">DC2W</strain>
    </source>
</reference>
<dbReference type="Pfam" id="PF01850">
    <property type="entry name" value="PIN"/>
    <property type="match status" value="1"/>
</dbReference>
<dbReference type="PANTHER" id="PTHR36173:SF2">
    <property type="entry name" value="RIBONUCLEASE VAPC16"/>
    <property type="match status" value="1"/>
</dbReference>
<dbReference type="PANTHER" id="PTHR36173">
    <property type="entry name" value="RIBONUCLEASE VAPC16-RELATED"/>
    <property type="match status" value="1"/>
</dbReference>
<dbReference type="InterPro" id="IPR002716">
    <property type="entry name" value="PIN_dom"/>
</dbReference>
<proteinExistence type="predicted"/>
<gene>
    <name evidence="2" type="ORF">VB776_14050</name>
</gene>
<sequence>MKTYLIDTHIFIWAILENPKLSEKIVMLLKDTDNQIFVSQVSLFEIAIKQRLNKLPNFDISINELVEKIELVDFKILPIKNEHINTYNTIELVADHRDPFDRLLIATVFQEGITLISADEKFKYYQSQIQIIDNH</sequence>
<comment type="caution">
    <text evidence="2">The sequence shown here is derived from an EMBL/GenBank/DDBJ whole genome shotgun (WGS) entry which is preliminary data.</text>
</comment>
<accession>A0ABU5S6E9</accession>
<name>A0ABU5S6E9_9BACT</name>
<dbReference type="InterPro" id="IPR029060">
    <property type="entry name" value="PIN-like_dom_sf"/>
</dbReference>
<organism evidence="2 3">
    <name type="scientific">Arcicella gelida</name>
    <dbReference type="NCBI Taxonomy" id="2984195"/>
    <lineage>
        <taxon>Bacteria</taxon>
        <taxon>Pseudomonadati</taxon>
        <taxon>Bacteroidota</taxon>
        <taxon>Cytophagia</taxon>
        <taxon>Cytophagales</taxon>
        <taxon>Flectobacillaceae</taxon>
        <taxon>Arcicella</taxon>
    </lineage>
</organism>
<protein>
    <submittedName>
        <fullName evidence="2">Type II toxin-antitoxin system VapC family toxin</fullName>
    </submittedName>
</protein>
<dbReference type="SUPFAM" id="SSF88723">
    <property type="entry name" value="PIN domain-like"/>
    <property type="match status" value="1"/>
</dbReference>
<dbReference type="EMBL" id="JAYGIL010000016">
    <property type="protein sequence ID" value="MEA5404048.1"/>
    <property type="molecule type" value="Genomic_DNA"/>
</dbReference>
<dbReference type="InterPro" id="IPR052919">
    <property type="entry name" value="TA_system_RNase"/>
</dbReference>
<dbReference type="Proteomes" id="UP001303899">
    <property type="component" value="Unassembled WGS sequence"/>
</dbReference>
<dbReference type="RefSeq" id="WP_323697350.1">
    <property type="nucleotide sequence ID" value="NZ_JAYGIL010000016.1"/>
</dbReference>
<dbReference type="CDD" id="cd09872">
    <property type="entry name" value="PIN_Sll0205-like"/>
    <property type="match status" value="1"/>
</dbReference>
<evidence type="ECO:0000313" key="3">
    <source>
        <dbReference type="Proteomes" id="UP001303899"/>
    </source>
</evidence>
<dbReference type="Gene3D" id="3.40.50.1010">
    <property type="entry name" value="5'-nuclease"/>
    <property type="match status" value="1"/>
</dbReference>
<dbReference type="InterPro" id="IPR041705">
    <property type="entry name" value="PIN_Sll0205"/>
</dbReference>
<feature type="domain" description="PIN" evidence="1">
    <location>
        <begin position="4"/>
        <end position="124"/>
    </location>
</feature>
<evidence type="ECO:0000259" key="1">
    <source>
        <dbReference type="Pfam" id="PF01850"/>
    </source>
</evidence>
<evidence type="ECO:0000313" key="2">
    <source>
        <dbReference type="EMBL" id="MEA5404048.1"/>
    </source>
</evidence>